<dbReference type="PANTHER" id="PTHR31234">
    <property type="entry name" value="LATE EMBRYOGENESIS ABUNDANT (LEA) HYDROXYPROLINE-RICH GLYCOPROTEIN FAMILY"/>
    <property type="match status" value="1"/>
</dbReference>
<accession>A0A1Q3DDK1</accession>
<reference evidence="5" key="1">
    <citation type="submission" date="2016-04" db="EMBL/GenBank/DDBJ databases">
        <title>Cephalotus genome sequencing.</title>
        <authorList>
            <person name="Fukushima K."/>
            <person name="Hasebe M."/>
            <person name="Fang X."/>
        </authorList>
    </citation>
    <scope>NUCLEOTIDE SEQUENCE [LARGE SCALE GENOMIC DNA]</scope>
    <source>
        <strain evidence="5">cv. St1</strain>
    </source>
</reference>
<dbReference type="EMBL" id="BDDD01006164">
    <property type="protein sequence ID" value="GAV90338.1"/>
    <property type="molecule type" value="Genomic_DNA"/>
</dbReference>
<dbReference type="InParanoid" id="A0A1Q3DDK1"/>
<evidence type="ECO:0000256" key="1">
    <source>
        <dbReference type="ARBA" id="ARBA00004370"/>
    </source>
</evidence>
<sequence length="156" mass="17495">PYPPPPPPPPTASTYYHAYQPPPTTTGPIFYNNQRQSIRGSHFVCCIISAIIALFIILALIFCISWLVFRPQFHEFRLDSIFVSQLNATQSSLNSTSAFTLFVRNPNRKLSISYDKITASISYNDYAALGLTKQLFGRVGPSSFFFNLFLSSISNT</sequence>
<evidence type="ECO:0000313" key="4">
    <source>
        <dbReference type="EMBL" id="GAV90338.1"/>
    </source>
</evidence>
<keyword evidence="3" id="KW-0812">Transmembrane</keyword>
<evidence type="ECO:0000256" key="2">
    <source>
        <dbReference type="ARBA" id="ARBA00023136"/>
    </source>
</evidence>
<evidence type="ECO:0008006" key="6">
    <source>
        <dbReference type="Google" id="ProtNLM"/>
    </source>
</evidence>
<comment type="caution">
    <text evidence="4">The sequence shown here is derived from an EMBL/GenBank/DDBJ whole genome shotgun (WGS) entry which is preliminary data.</text>
</comment>
<feature type="transmembrane region" description="Helical" evidence="3">
    <location>
        <begin position="41"/>
        <end position="69"/>
    </location>
</feature>
<dbReference type="InterPro" id="IPR044839">
    <property type="entry name" value="NDR1-like"/>
</dbReference>
<dbReference type="OrthoDB" id="695142at2759"/>
<dbReference type="STRING" id="3775.A0A1Q3DDK1"/>
<name>A0A1Q3DDK1_CEPFO</name>
<dbReference type="GO" id="GO:0098542">
    <property type="term" value="P:defense response to other organism"/>
    <property type="evidence" value="ECO:0007669"/>
    <property type="project" value="InterPro"/>
</dbReference>
<organism evidence="4 5">
    <name type="scientific">Cephalotus follicularis</name>
    <name type="common">Albany pitcher plant</name>
    <dbReference type="NCBI Taxonomy" id="3775"/>
    <lineage>
        <taxon>Eukaryota</taxon>
        <taxon>Viridiplantae</taxon>
        <taxon>Streptophyta</taxon>
        <taxon>Embryophyta</taxon>
        <taxon>Tracheophyta</taxon>
        <taxon>Spermatophyta</taxon>
        <taxon>Magnoliopsida</taxon>
        <taxon>eudicotyledons</taxon>
        <taxon>Gunneridae</taxon>
        <taxon>Pentapetalae</taxon>
        <taxon>rosids</taxon>
        <taxon>fabids</taxon>
        <taxon>Oxalidales</taxon>
        <taxon>Cephalotaceae</taxon>
        <taxon>Cephalotus</taxon>
    </lineage>
</organism>
<dbReference type="SUPFAM" id="SSF101447">
    <property type="entry name" value="Formin homology 2 domain (FH2 domain)"/>
    <property type="match status" value="1"/>
</dbReference>
<dbReference type="AlphaFoldDB" id="A0A1Q3DDK1"/>
<proteinExistence type="predicted"/>
<comment type="subcellular location">
    <subcellularLocation>
        <location evidence="1">Membrane</location>
    </subcellularLocation>
</comment>
<evidence type="ECO:0000256" key="3">
    <source>
        <dbReference type="SAM" id="Phobius"/>
    </source>
</evidence>
<gene>
    <name evidence="4" type="ORF">CFOL_v3_33747</name>
</gene>
<evidence type="ECO:0000313" key="5">
    <source>
        <dbReference type="Proteomes" id="UP000187406"/>
    </source>
</evidence>
<keyword evidence="2 3" id="KW-0472">Membrane</keyword>
<keyword evidence="5" id="KW-1185">Reference proteome</keyword>
<dbReference type="GO" id="GO:0016020">
    <property type="term" value="C:membrane"/>
    <property type="evidence" value="ECO:0007669"/>
    <property type="project" value="UniProtKB-SubCell"/>
</dbReference>
<protein>
    <recommendedName>
        <fullName evidence="6">LEA_2 domain-containing protein</fullName>
    </recommendedName>
</protein>
<dbReference type="PANTHER" id="PTHR31234:SF2">
    <property type="entry name" value="OS05G0199100 PROTEIN"/>
    <property type="match status" value="1"/>
</dbReference>
<keyword evidence="3" id="KW-1133">Transmembrane helix</keyword>
<dbReference type="Proteomes" id="UP000187406">
    <property type="component" value="Unassembled WGS sequence"/>
</dbReference>
<feature type="non-terminal residue" evidence="4">
    <location>
        <position position="1"/>
    </location>
</feature>